<sequence length="458" mass="51783">MKECPTDVRNRICRVVLRCGVLTQKQFGENGDTISLPKKKTVRSVERKSADGRRSRSEDVLVLLFEEEEARKHSAQLPHQSSSLWCPAARRDRVAEMASKEWVLCRCERRQERHHTNLNQDIQIVVDQPDLADDCTCCCSDAAVVDRQQLHNLREGSNIVRSNVRRVLLVRNEKSESKGSSGDDAVVVRLEERPEKTEAVALRNDFDAVLLTRTQRECVADIHKQLVVHHCQQADHIKKPSFLPNRLLPFAEPGECLNRTCRVDLQADVARLEHVDDLLHQVCDDEERSFSVRTDLADGVADCCEKRRFSVGEEVANELNALQVKEEMLGSLETSTAPADAPHCKSEESGVLGVFEQTKHFEEGVLVQQFLSVRRILRKIRERSGQTGDCSETLQIHCLHRVILDMRVELLDFSVRLACGLLRRWRQVSICSSCGCCGLRGRRCACLVLRSGSSNCLG</sequence>
<reference evidence="1 2" key="1">
    <citation type="journal article" date="2022" name="bioRxiv">
        <title>Genomics of Preaxostyla Flagellates Illuminates Evolutionary Transitions and the Path Towards Mitochondrial Loss.</title>
        <authorList>
            <person name="Novak L.V.F."/>
            <person name="Treitli S.C."/>
            <person name="Pyrih J."/>
            <person name="Halakuc P."/>
            <person name="Pipaliya S.V."/>
            <person name="Vacek V."/>
            <person name="Brzon O."/>
            <person name="Soukal P."/>
            <person name="Eme L."/>
            <person name="Dacks J.B."/>
            <person name="Karnkowska A."/>
            <person name="Elias M."/>
            <person name="Hampl V."/>
        </authorList>
    </citation>
    <scope>NUCLEOTIDE SEQUENCE [LARGE SCALE GENOMIC DNA]</scope>
    <source>
        <strain evidence="1">NAU3</strain>
        <tissue evidence="1">Gut</tissue>
    </source>
</reference>
<gene>
    <name evidence="1" type="ORF">BLNAU_14612</name>
</gene>
<evidence type="ECO:0000313" key="1">
    <source>
        <dbReference type="EMBL" id="KAK2950494.1"/>
    </source>
</evidence>
<keyword evidence="2" id="KW-1185">Reference proteome</keyword>
<comment type="caution">
    <text evidence="1">The sequence shown here is derived from an EMBL/GenBank/DDBJ whole genome shotgun (WGS) entry which is preliminary data.</text>
</comment>
<name>A0ABQ9XFN3_9EUKA</name>
<protein>
    <submittedName>
        <fullName evidence="1">Uncharacterized protein</fullName>
    </submittedName>
</protein>
<accession>A0ABQ9XFN3</accession>
<proteinExistence type="predicted"/>
<evidence type="ECO:0000313" key="2">
    <source>
        <dbReference type="Proteomes" id="UP001281761"/>
    </source>
</evidence>
<dbReference type="Proteomes" id="UP001281761">
    <property type="component" value="Unassembled WGS sequence"/>
</dbReference>
<dbReference type="EMBL" id="JARBJD010000135">
    <property type="protein sequence ID" value="KAK2950494.1"/>
    <property type="molecule type" value="Genomic_DNA"/>
</dbReference>
<organism evidence="1 2">
    <name type="scientific">Blattamonas nauphoetae</name>
    <dbReference type="NCBI Taxonomy" id="2049346"/>
    <lineage>
        <taxon>Eukaryota</taxon>
        <taxon>Metamonada</taxon>
        <taxon>Preaxostyla</taxon>
        <taxon>Oxymonadida</taxon>
        <taxon>Blattamonas</taxon>
    </lineage>
</organism>